<reference evidence="2" key="1">
    <citation type="submission" date="2022-11" db="EMBL/GenBank/DDBJ databases">
        <authorList>
            <person name="Petersen C."/>
        </authorList>
    </citation>
    <scope>NUCLEOTIDE SEQUENCE</scope>
    <source>
        <strain evidence="2">IBT 26290</strain>
    </source>
</reference>
<protein>
    <submittedName>
        <fullName evidence="2">Uncharacterized protein</fullName>
    </submittedName>
</protein>
<evidence type="ECO:0000256" key="1">
    <source>
        <dbReference type="SAM" id="MobiDB-lite"/>
    </source>
</evidence>
<feature type="compositionally biased region" description="Polar residues" evidence="1">
    <location>
        <begin position="28"/>
        <end position="54"/>
    </location>
</feature>
<dbReference type="AlphaFoldDB" id="A0A9W9LMV0"/>
<reference evidence="2" key="2">
    <citation type="journal article" date="2023" name="IMA Fungus">
        <title>Comparative genomic study of the Penicillium genus elucidates a diverse pangenome and 15 lateral gene transfer events.</title>
        <authorList>
            <person name="Petersen C."/>
            <person name="Sorensen T."/>
            <person name="Nielsen M.R."/>
            <person name="Sondergaard T.E."/>
            <person name="Sorensen J.L."/>
            <person name="Fitzpatrick D.A."/>
            <person name="Frisvad J.C."/>
            <person name="Nielsen K.L."/>
        </authorList>
    </citation>
    <scope>NUCLEOTIDE SEQUENCE</scope>
    <source>
        <strain evidence="2">IBT 26290</strain>
    </source>
</reference>
<name>A0A9W9LMV0_9EURO</name>
<organism evidence="2 3">
    <name type="scientific">Penicillium canariense</name>
    <dbReference type="NCBI Taxonomy" id="189055"/>
    <lineage>
        <taxon>Eukaryota</taxon>
        <taxon>Fungi</taxon>
        <taxon>Dikarya</taxon>
        <taxon>Ascomycota</taxon>
        <taxon>Pezizomycotina</taxon>
        <taxon>Eurotiomycetes</taxon>
        <taxon>Eurotiomycetidae</taxon>
        <taxon>Eurotiales</taxon>
        <taxon>Aspergillaceae</taxon>
        <taxon>Penicillium</taxon>
    </lineage>
</organism>
<evidence type="ECO:0000313" key="2">
    <source>
        <dbReference type="EMBL" id="KAJ5167244.1"/>
    </source>
</evidence>
<feature type="region of interest" description="Disordered" evidence="1">
    <location>
        <begin position="28"/>
        <end position="55"/>
    </location>
</feature>
<accession>A0A9W9LMV0</accession>
<sequence>MQGFFKCTPAALLAGDLMKLEESYSRMMQTAGSNQGSTDGSVSTTEAQSMQPQSILMPEEARACQWPPPGVTANDIAKWGCDPDQLFLHVARNSYDGSIKTWQSISEFMPLEA</sequence>
<evidence type="ECO:0000313" key="3">
    <source>
        <dbReference type="Proteomes" id="UP001149163"/>
    </source>
</evidence>
<keyword evidence="3" id="KW-1185">Reference proteome</keyword>
<dbReference type="GeneID" id="81427326"/>
<gene>
    <name evidence="2" type="ORF">N7482_006025</name>
</gene>
<comment type="caution">
    <text evidence="2">The sequence shown here is derived from an EMBL/GenBank/DDBJ whole genome shotgun (WGS) entry which is preliminary data.</text>
</comment>
<dbReference type="Proteomes" id="UP001149163">
    <property type="component" value="Unassembled WGS sequence"/>
</dbReference>
<proteinExistence type="predicted"/>
<dbReference type="RefSeq" id="XP_056543705.1">
    <property type="nucleotide sequence ID" value="XM_056688150.1"/>
</dbReference>
<dbReference type="EMBL" id="JAPQKN010000003">
    <property type="protein sequence ID" value="KAJ5167244.1"/>
    <property type="molecule type" value="Genomic_DNA"/>
</dbReference>